<dbReference type="Gene3D" id="3.30.70.270">
    <property type="match status" value="1"/>
</dbReference>
<comment type="caution">
    <text evidence="2">The sequence shown here is derived from an EMBL/GenBank/DDBJ whole genome shotgun (WGS) entry which is preliminary data.</text>
</comment>
<accession>A0ABD0YCA3</accession>
<dbReference type="InterPro" id="IPR000477">
    <property type="entry name" value="RT_dom"/>
</dbReference>
<dbReference type="AlphaFoldDB" id="A0ABD0YCA3"/>
<name>A0ABD0YCA3_9HEMI</name>
<gene>
    <name evidence="2" type="ORF">AAG570_002077</name>
</gene>
<evidence type="ECO:0000313" key="3">
    <source>
        <dbReference type="Proteomes" id="UP001558652"/>
    </source>
</evidence>
<evidence type="ECO:0000259" key="1">
    <source>
        <dbReference type="Pfam" id="PF00078"/>
    </source>
</evidence>
<sequence>MASKRRNSLYRNKNQETTEKDTCNLPPFCVEIFQSDDERVVVRRSGHAARQVALGVLWLGSTCEQALMDVIRQELKNLLDHGIIRKSISPYCSPLWMVPKPPIAPGNPRRRVVVDYKELNKHTHLEKYPLPKVEDMLDRMDGASVFSILDLKAGYHQIRMHESDCEKTAFQFERGNYEFTRMPFGLNIPSSIVPGLELLRRRVVVVLDPPALEVPASLTSQGTSP</sequence>
<dbReference type="Pfam" id="PF00078">
    <property type="entry name" value="RVT_1"/>
    <property type="match status" value="1"/>
</dbReference>
<proteinExistence type="predicted"/>
<dbReference type="PANTHER" id="PTHR24559:SF444">
    <property type="entry name" value="REVERSE TRANSCRIPTASE DOMAIN-CONTAINING PROTEIN"/>
    <property type="match status" value="1"/>
</dbReference>
<dbReference type="GO" id="GO:0071897">
    <property type="term" value="P:DNA biosynthetic process"/>
    <property type="evidence" value="ECO:0007669"/>
    <property type="project" value="UniProtKB-ARBA"/>
</dbReference>
<dbReference type="InterPro" id="IPR053134">
    <property type="entry name" value="RNA-dir_DNA_polymerase"/>
</dbReference>
<dbReference type="Proteomes" id="UP001558652">
    <property type="component" value="Unassembled WGS sequence"/>
</dbReference>
<reference evidence="2 3" key="1">
    <citation type="submission" date="2024-07" db="EMBL/GenBank/DDBJ databases">
        <title>Chromosome-level genome assembly of the water stick insect Ranatra chinensis (Heteroptera: Nepidae).</title>
        <authorList>
            <person name="Liu X."/>
        </authorList>
    </citation>
    <scope>NUCLEOTIDE SEQUENCE [LARGE SCALE GENOMIC DNA]</scope>
    <source>
        <strain evidence="2">Cailab_2021Rc</strain>
        <tissue evidence="2">Muscle</tissue>
    </source>
</reference>
<dbReference type="PANTHER" id="PTHR24559">
    <property type="entry name" value="TRANSPOSON TY3-I GAG-POL POLYPROTEIN"/>
    <property type="match status" value="1"/>
</dbReference>
<evidence type="ECO:0000313" key="2">
    <source>
        <dbReference type="EMBL" id="KAL1124309.1"/>
    </source>
</evidence>
<feature type="domain" description="Reverse transcriptase" evidence="1">
    <location>
        <begin position="99"/>
        <end position="188"/>
    </location>
</feature>
<organism evidence="2 3">
    <name type="scientific">Ranatra chinensis</name>
    <dbReference type="NCBI Taxonomy" id="642074"/>
    <lineage>
        <taxon>Eukaryota</taxon>
        <taxon>Metazoa</taxon>
        <taxon>Ecdysozoa</taxon>
        <taxon>Arthropoda</taxon>
        <taxon>Hexapoda</taxon>
        <taxon>Insecta</taxon>
        <taxon>Pterygota</taxon>
        <taxon>Neoptera</taxon>
        <taxon>Paraneoptera</taxon>
        <taxon>Hemiptera</taxon>
        <taxon>Heteroptera</taxon>
        <taxon>Panheteroptera</taxon>
        <taxon>Nepomorpha</taxon>
        <taxon>Nepidae</taxon>
        <taxon>Ranatrinae</taxon>
        <taxon>Ranatra</taxon>
    </lineage>
</organism>
<protein>
    <recommendedName>
        <fullName evidence="1">Reverse transcriptase domain-containing protein</fullName>
    </recommendedName>
</protein>
<dbReference type="InterPro" id="IPR043502">
    <property type="entry name" value="DNA/RNA_pol_sf"/>
</dbReference>
<dbReference type="InterPro" id="IPR043128">
    <property type="entry name" value="Rev_trsase/Diguanyl_cyclase"/>
</dbReference>
<dbReference type="EMBL" id="JBFDAA010000011">
    <property type="protein sequence ID" value="KAL1124309.1"/>
    <property type="molecule type" value="Genomic_DNA"/>
</dbReference>
<keyword evidence="3" id="KW-1185">Reference proteome</keyword>
<dbReference type="SUPFAM" id="SSF56672">
    <property type="entry name" value="DNA/RNA polymerases"/>
    <property type="match status" value="1"/>
</dbReference>
<dbReference type="CDD" id="cd01647">
    <property type="entry name" value="RT_LTR"/>
    <property type="match status" value="1"/>
</dbReference>
<dbReference type="Gene3D" id="3.10.10.10">
    <property type="entry name" value="HIV Type 1 Reverse Transcriptase, subunit A, domain 1"/>
    <property type="match status" value="1"/>
</dbReference>